<dbReference type="InterPro" id="IPR013642">
    <property type="entry name" value="CLCA_N"/>
</dbReference>
<name>A0A7M7JPC8_VARDE</name>
<dbReference type="EnsemblMetazoa" id="XM_022799121">
    <property type="protein sequence ID" value="XP_022654856"/>
    <property type="gene ID" value="LOC111247780"/>
</dbReference>
<feature type="domain" description="VWFA" evidence="3">
    <location>
        <begin position="376"/>
        <end position="601"/>
    </location>
</feature>
<organism evidence="4 5">
    <name type="scientific">Varroa destructor</name>
    <name type="common">Honeybee mite</name>
    <dbReference type="NCBI Taxonomy" id="109461"/>
    <lineage>
        <taxon>Eukaryota</taxon>
        <taxon>Metazoa</taxon>
        <taxon>Ecdysozoa</taxon>
        <taxon>Arthropoda</taxon>
        <taxon>Chelicerata</taxon>
        <taxon>Arachnida</taxon>
        <taxon>Acari</taxon>
        <taxon>Parasitiformes</taxon>
        <taxon>Mesostigmata</taxon>
        <taxon>Gamasina</taxon>
        <taxon>Dermanyssoidea</taxon>
        <taxon>Varroidae</taxon>
        <taxon>Varroa</taxon>
    </lineage>
</organism>
<evidence type="ECO:0000313" key="5">
    <source>
        <dbReference type="Proteomes" id="UP000594260"/>
    </source>
</evidence>
<keyword evidence="2" id="KW-0472">Membrane</keyword>
<evidence type="ECO:0000313" key="4">
    <source>
        <dbReference type="EnsemblMetazoa" id="XP_022654856"/>
    </source>
</evidence>
<protein>
    <recommendedName>
        <fullName evidence="3">VWFA domain-containing protein</fullName>
    </recommendedName>
</protein>
<dbReference type="RefSeq" id="XP_022654856.1">
    <property type="nucleotide sequence ID" value="XM_022799121.1"/>
</dbReference>
<feature type="region of interest" description="Disordered" evidence="1">
    <location>
        <begin position="533"/>
        <end position="554"/>
    </location>
</feature>
<dbReference type="Pfam" id="PF08434">
    <property type="entry name" value="CLCA"/>
    <property type="match status" value="1"/>
</dbReference>
<feature type="transmembrane region" description="Helical" evidence="2">
    <location>
        <begin position="37"/>
        <end position="55"/>
    </location>
</feature>
<keyword evidence="2" id="KW-1133">Transmembrane helix</keyword>
<dbReference type="InterPro" id="IPR036465">
    <property type="entry name" value="vWFA_dom_sf"/>
</dbReference>
<reference evidence="4" key="1">
    <citation type="submission" date="2021-01" db="UniProtKB">
        <authorList>
            <consortium name="EnsemblMetazoa"/>
        </authorList>
    </citation>
    <scope>IDENTIFICATION</scope>
</reference>
<feature type="transmembrane region" description="Helical" evidence="2">
    <location>
        <begin position="1080"/>
        <end position="1103"/>
    </location>
</feature>
<feature type="compositionally biased region" description="Low complexity" evidence="1">
    <location>
        <begin position="533"/>
        <end position="544"/>
    </location>
</feature>
<dbReference type="SUPFAM" id="SSF53300">
    <property type="entry name" value="vWA-like"/>
    <property type="match status" value="1"/>
</dbReference>
<dbReference type="Proteomes" id="UP000594260">
    <property type="component" value="Unplaced"/>
</dbReference>
<evidence type="ECO:0000259" key="3">
    <source>
        <dbReference type="PROSITE" id="PS50234"/>
    </source>
</evidence>
<feature type="region of interest" description="Disordered" evidence="1">
    <location>
        <begin position="1238"/>
        <end position="1265"/>
    </location>
</feature>
<evidence type="ECO:0000256" key="2">
    <source>
        <dbReference type="SAM" id="Phobius"/>
    </source>
</evidence>
<dbReference type="GeneID" id="111247780"/>
<proteinExistence type="predicted"/>
<sequence>MRDKLKMSRRQQYLLSVTSSLDRTMFSKRRSATGTDLRLCTLMVMIGLIVHVFGICCELTTLASASRVYVDSNDNAYRGLVIAISPKIKPHHGKVLIPNLEAVLRNVSLELFRTHGVYLAEVTVMIPRSWETKGSWARQPLPRVEAPSWQQWRQADVLIERGEESVFGENPFAVQHAGCGIQGRHLVVPDTFLRAYAAADKEQTSSRFDKYGKPHNVFLREWAVYRYGVFKEHGFPRDPVYPLYLPRPGTQDSSDIELNVCADRPVRPKFRNGNGMSCNATINLMNGLPLDHDCIPVYSALHDNAEASLMSGLPSATYFCGGTRPHDRTLPTKQNVMCMGRSTTEIIEQHPDFYRSTRNGLLGRTRFSFVQERAQVLAFVIQITEATMQHDRRNYILRALNQFLRNEAPIDMQIALVTYGTIASEIALRRASANDESVRNAVDAFILNADIEGGNNINSTLEDGLRLTLEALNDTSEITGRLPSNYFTKRVIIIGDGHLDKHFDEMVRHSYDTQGVRVDAIIFPSPEAAAASTSATSSHINNNGVGSGKGSNLFRQETLPKKDNNLDAFIFQTGGRVVAVDDTPIDSSITVTALQELYDALYTFTYDSTSAVEYDSFSQIEQKEFYGKEQSDMVFEFDVDPTLNAELRVRLVGHDYGSDRPWTVSPKDIFLFAPIGHTNGKKLYTPKDYKYVSTNAQFWYFEFKIPEPAVGRWRLEAKAKKDTKQPIIVSAAAKPTTADDEPISVDVWISQPSYNVSLHEKGLIVYAKVSKGSRPVVDAKVVAKITPVSDQTETQLCIELKDNGAGDPDMTKDDGVYSRYVESIKSLGRHRLVVEAKSEGNAAVLRGATVPDDTVPHTACCGSAVMRTAFNATRPFARRVHFGAFFVTRVTQEQRESEIRAPWFTPGRIADLHVVYLQSNHGGPGGVSLGWTATGNVRDHGRAAAYILKRFDNRDSAIAQFDERGQEINAWEMEGSPLIPKEAGSPEQVFVKLASGSSLPLYFALKVNSTYGALSATSNIVTVSVMPSVTTTTSSIWGLGSSSGQGGSGMSGGTTTGDLLFSDQLPSDRRGDPRLLPSQLALVIAVPLVVLVLGVCILIVIVARRRKDPLLDKKVSTNDKNNGMNLSTSTIGTLPKDFNVSNSSPVLTPSPVLKEGLSPVTTMAPNLSLGPNIGHDQNVSMSIDHSMSLNDHPTNMSQMNMTVNVNQMPPGGLSPVNHWPAEVLLEHYNRVQEAKQRNELPPVLSLQPGHPDESVRSSNPSLYNTMDSLRSKSQLLNSVSPLQANGGVQHPIVNPHGGIYSPFYGNVGPIVTPTGVHVNTSRNITHV</sequence>
<dbReference type="PROSITE" id="PS50234">
    <property type="entry name" value="VWFA"/>
    <property type="match status" value="1"/>
</dbReference>
<feature type="region of interest" description="Disordered" evidence="1">
    <location>
        <begin position="1040"/>
        <end position="1064"/>
    </location>
</feature>
<dbReference type="GO" id="GO:0032991">
    <property type="term" value="C:protein-containing complex"/>
    <property type="evidence" value="ECO:0007669"/>
    <property type="project" value="UniProtKB-ARBA"/>
</dbReference>
<dbReference type="KEGG" id="vde:111247780"/>
<dbReference type="InterPro" id="IPR002035">
    <property type="entry name" value="VWF_A"/>
</dbReference>
<feature type="compositionally biased region" description="Polar residues" evidence="1">
    <location>
        <begin position="1256"/>
        <end position="1265"/>
    </location>
</feature>
<keyword evidence="2" id="KW-0812">Transmembrane</keyword>
<dbReference type="OrthoDB" id="687730at2759"/>
<feature type="compositionally biased region" description="Gly residues" evidence="1">
    <location>
        <begin position="1041"/>
        <end position="1055"/>
    </location>
</feature>
<evidence type="ECO:0000256" key="1">
    <source>
        <dbReference type="SAM" id="MobiDB-lite"/>
    </source>
</evidence>
<dbReference type="InParanoid" id="A0A7M7JPC8"/>
<accession>A0A7M7JPC8</accession>
<keyword evidence="5" id="KW-1185">Reference proteome</keyword>